<evidence type="ECO:0000256" key="1">
    <source>
        <dbReference type="ARBA" id="ARBA00004141"/>
    </source>
</evidence>
<dbReference type="SUPFAM" id="SSF103481">
    <property type="entry name" value="Multidrug resistance efflux transporter EmrE"/>
    <property type="match status" value="1"/>
</dbReference>
<dbReference type="Pfam" id="PF08627">
    <property type="entry name" value="CRT-like"/>
    <property type="match status" value="1"/>
</dbReference>
<gene>
    <name evidence="7" type="ORF">CGI_10004428</name>
</gene>
<dbReference type="InterPro" id="IPR037185">
    <property type="entry name" value="EmrE-like"/>
</dbReference>
<dbReference type="HOGENOM" id="CLU_1385396_0_0_1"/>
<name>K1QQD4_MAGGI</name>
<dbReference type="AlphaFoldDB" id="K1QQD4"/>
<dbReference type="PANTHER" id="PTHR31326:SF1">
    <property type="entry name" value="PROTEIN CLT2, CHLOROPLASTIC"/>
    <property type="match status" value="1"/>
</dbReference>
<evidence type="ECO:0000256" key="6">
    <source>
        <dbReference type="ARBA" id="ARBA00023136"/>
    </source>
</evidence>
<accession>K1QQD4</accession>
<proteinExistence type="inferred from homology"/>
<reference evidence="7" key="1">
    <citation type="journal article" date="2012" name="Nature">
        <title>The oyster genome reveals stress adaptation and complexity of shell formation.</title>
        <authorList>
            <person name="Zhang G."/>
            <person name="Fang X."/>
            <person name="Guo X."/>
            <person name="Li L."/>
            <person name="Luo R."/>
            <person name="Xu F."/>
            <person name="Yang P."/>
            <person name="Zhang L."/>
            <person name="Wang X."/>
            <person name="Qi H."/>
            <person name="Xiong Z."/>
            <person name="Que H."/>
            <person name="Xie Y."/>
            <person name="Holland P.W."/>
            <person name="Paps J."/>
            <person name="Zhu Y."/>
            <person name="Wu F."/>
            <person name="Chen Y."/>
            <person name="Wang J."/>
            <person name="Peng C."/>
            <person name="Meng J."/>
            <person name="Yang L."/>
            <person name="Liu J."/>
            <person name="Wen B."/>
            <person name="Zhang N."/>
            <person name="Huang Z."/>
            <person name="Zhu Q."/>
            <person name="Feng Y."/>
            <person name="Mount A."/>
            <person name="Hedgecock D."/>
            <person name="Xu Z."/>
            <person name="Liu Y."/>
            <person name="Domazet-Loso T."/>
            <person name="Du Y."/>
            <person name="Sun X."/>
            <person name="Zhang S."/>
            <person name="Liu B."/>
            <person name="Cheng P."/>
            <person name="Jiang X."/>
            <person name="Li J."/>
            <person name="Fan D."/>
            <person name="Wang W."/>
            <person name="Fu W."/>
            <person name="Wang T."/>
            <person name="Wang B."/>
            <person name="Zhang J."/>
            <person name="Peng Z."/>
            <person name="Li Y."/>
            <person name="Li N."/>
            <person name="Wang J."/>
            <person name="Chen M."/>
            <person name="He Y."/>
            <person name="Tan F."/>
            <person name="Song X."/>
            <person name="Zheng Q."/>
            <person name="Huang R."/>
            <person name="Yang H."/>
            <person name="Du X."/>
            <person name="Chen L."/>
            <person name="Yang M."/>
            <person name="Gaffney P.M."/>
            <person name="Wang S."/>
            <person name="Luo L."/>
            <person name="She Z."/>
            <person name="Ming Y."/>
            <person name="Huang W."/>
            <person name="Zhang S."/>
            <person name="Huang B."/>
            <person name="Zhang Y."/>
            <person name="Qu T."/>
            <person name="Ni P."/>
            <person name="Miao G."/>
            <person name="Wang J."/>
            <person name="Wang Q."/>
            <person name="Steinberg C.E."/>
            <person name="Wang H."/>
            <person name="Li N."/>
            <person name="Qian L."/>
            <person name="Zhang G."/>
            <person name="Li Y."/>
            <person name="Yang H."/>
            <person name="Liu X."/>
            <person name="Wang J."/>
            <person name="Yin Y."/>
            <person name="Wang J."/>
        </authorList>
    </citation>
    <scope>NUCLEOTIDE SEQUENCE [LARGE SCALE GENOMIC DNA]</scope>
    <source>
        <strain evidence="7">05x7-T-G4-1.051#20</strain>
    </source>
</reference>
<dbReference type="PANTHER" id="PTHR31326">
    <property type="entry name" value="PROTEIN CLT2, CHLOROPLASTIC"/>
    <property type="match status" value="1"/>
</dbReference>
<evidence type="ECO:0000256" key="4">
    <source>
        <dbReference type="ARBA" id="ARBA00022692"/>
    </source>
</evidence>
<evidence type="ECO:0000313" key="7">
    <source>
        <dbReference type="EMBL" id="EKC23696.1"/>
    </source>
</evidence>
<keyword evidence="6" id="KW-0472">Membrane</keyword>
<evidence type="ECO:0000256" key="5">
    <source>
        <dbReference type="ARBA" id="ARBA00022989"/>
    </source>
</evidence>
<dbReference type="InParanoid" id="K1QQD4"/>
<evidence type="ECO:0000256" key="2">
    <source>
        <dbReference type="ARBA" id="ARBA00006690"/>
    </source>
</evidence>
<comment type="subcellular location">
    <subcellularLocation>
        <location evidence="1">Membrane</location>
        <topology evidence="1">Multi-pass membrane protein</topology>
    </subcellularLocation>
</comment>
<dbReference type="EMBL" id="JH817261">
    <property type="protein sequence ID" value="EKC23696.1"/>
    <property type="molecule type" value="Genomic_DNA"/>
</dbReference>
<protein>
    <submittedName>
        <fullName evidence="7">Uncharacterized protein</fullName>
    </submittedName>
</protein>
<sequence length="197" mass="22274">MDIWLHKEMGPEFTESDLYIALHRMQPNRKCDPSTVISNHGCGRPPSRTPPYLQSILSMTAIPFTVLLRLVFLRKGVSPGRGICCAVIIVGLFISSEPQIWGLNTQQTENNASSSLLQRILWPMCFALGFVPFALVNLTCEKVLTTRNSEALNFILWSQLVQIPLLTGFFWTDFIPGFGMLHLSCLLVPYWFSRRGL</sequence>
<comment type="similarity">
    <text evidence="2">Belongs to the CRT-like transporter family.</text>
</comment>
<organism evidence="7">
    <name type="scientific">Magallana gigas</name>
    <name type="common">Pacific oyster</name>
    <name type="synonym">Crassostrea gigas</name>
    <dbReference type="NCBI Taxonomy" id="29159"/>
    <lineage>
        <taxon>Eukaryota</taxon>
        <taxon>Metazoa</taxon>
        <taxon>Spiralia</taxon>
        <taxon>Lophotrochozoa</taxon>
        <taxon>Mollusca</taxon>
        <taxon>Bivalvia</taxon>
        <taxon>Autobranchia</taxon>
        <taxon>Pteriomorphia</taxon>
        <taxon>Ostreida</taxon>
        <taxon>Ostreoidea</taxon>
        <taxon>Ostreidae</taxon>
        <taxon>Magallana</taxon>
    </lineage>
</organism>
<dbReference type="InterPro" id="IPR013936">
    <property type="entry name" value="CRT-like"/>
</dbReference>
<keyword evidence="5" id="KW-1133">Transmembrane helix</keyword>
<keyword evidence="4" id="KW-0812">Transmembrane</keyword>
<evidence type="ECO:0000256" key="3">
    <source>
        <dbReference type="ARBA" id="ARBA00022448"/>
    </source>
</evidence>
<dbReference type="GO" id="GO:0016020">
    <property type="term" value="C:membrane"/>
    <property type="evidence" value="ECO:0007669"/>
    <property type="project" value="UniProtKB-SubCell"/>
</dbReference>
<keyword evidence="3" id="KW-0813">Transport</keyword>